<evidence type="ECO:0000313" key="4">
    <source>
        <dbReference type="Proteomes" id="UP000290580"/>
    </source>
</evidence>
<dbReference type="EMBL" id="CP032099">
    <property type="protein sequence ID" value="AXX84702.1"/>
    <property type="molecule type" value="Genomic_DNA"/>
</dbReference>
<reference evidence="1 3" key="2">
    <citation type="submission" date="2018-08" db="EMBL/GenBank/DDBJ databases">
        <title>Complete genome of the Arcobacter skirrowii type strain LMG 6621.</title>
        <authorList>
            <person name="Miller W.G."/>
            <person name="Yee E."/>
            <person name="Bono J.L."/>
        </authorList>
    </citation>
    <scope>NUCLEOTIDE SEQUENCE [LARGE SCALE GENOMIC DNA]</scope>
    <source>
        <strain evidence="1 3">CCUG 10374</strain>
    </source>
</reference>
<accession>A0AAD0WNA5</accession>
<dbReference type="GeneID" id="61750637"/>
<dbReference type="AlphaFoldDB" id="A0AAD0WNA5"/>
<dbReference type="RefSeq" id="WP_115588584.1">
    <property type="nucleotide sequence ID" value="NZ_CP032099.1"/>
</dbReference>
<sequence>MGMLFILGVGFVIFALFKVYTRNDEPIDVGSQENDYERVLFYDALDREEEKNKDTSSFFDYLDNDNSFFSSDDD</sequence>
<keyword evidence="4" id="KW-1185">Reference proteome</keyword>
<protein>
    <submittedName>
        <fullName evidence="1">Uncharacterized protein</fullName>
    </submittedName>
</protein>
<proteinExistence type="predicted"/>
<evidence type="ECO:0000313" key="3">
    <source>
        <dbReference type="Proteomes" id="UP000262029"/>
    </source>
</evidence>
<evidence type="ECO:0000313" key="2">
    <source>
        <dbReference type="EMBL" id="RXI25429.1"/>
    </source>
</evidence>
<dbReference type="Proteomes" id="UP000290580">
    <property type="component" value="Unassembled WGS sequence"/>
</dbReference>
<dbReference type="Proteomes" id="UP000262029">
    <property type="component" value="Chromosome"/>
</dbReference>
<name>A0AAD0WNA5_9BACT</name>
<dbReference type="EMBL" id="NXIC01000005">
    <property type="protein sequence ID" value="RXI25429.1"/>
    <property type="molecule type" value="Genomic_DNA"/>
</dbReference>
<gene>
    <name evidence="1" type="ORF">ASKIR_0884</name>
    <name evidence="2" type="ORF">CP959_08365</name>
</gene>
<evidence type="ECO:0000313" key="1">
    <source>
        <dbReference type="EMBL" id="AXX84702.1"/>
    </source>
</evidence>
<organism evidence="1 3">
    <name type="scientific">Aliarcobacter skirrowii CCUG 10374</name>
    <dbReference type="NCBI Taxonomy" id="1032239"/>
    <lineage>
        <taxon>Bacteria</taxon>
        <taxon>Pseudomonadati</taxon>
        <taxon>Campylobacterota</taxon>
        <taxon>Epsilonproteobacteria</taxon>
        <taxon>Campylobacterales</taxon>
        <taxon>Arcobacteraceae</taxon>
        <taxon>Aliarcobacter</taxon>
    </lineage>
</organism>
<reference evidence="2 4" key="1">
    <citation type="submission" date="2017-09" db="EMBL/GenBank/DDBJ databases">
        <title>Genomics of the genus Arcobacter.</title>
        <authorList>
            <person name="Perez-Cataluna A."/>
            <person name="Figueras M.J."/>
            <person name="Salas-Masso N."/>
        </authorList>
    </citation>
    <scope>NUCLEOTIDE SEQUENCE [LARGE SCALE GENOMIC DNA]</scope>
    <source>
        <strain evidence="2 4">LMG 6621</strain>
    </source>
</reference>